<sequence>MALVNLVIGVLCVFQSTAASLIAPDVFEARGQRVFRIGRGLACYKLAYFSDPGRRLSFVEAELACRSDGGELLSIESLNEQQIIEKLITDLRPSDGDFWIGLRRHHGVTESVEDCPSLYYWTDGSHASFRNWHWDEPSCGNEVCVVMYHQPSAPPGQGGLYMFQWNDDNCDTRNNFICKYTAVKTRRCSVNTTQPEASPPPLSPLNPTFDPEEKKQSAAVNVIYFILPTIPLLLLLLIGIGVCCFKVLARRKKQSEQQTEVCLSDQVLGPSPAQPPDVYNVIRSQQEADLAGTRPQTKNTSFLGSSPETPSGDYDNLGGLRDTESGFVTLASTDSNFQLTSELYDRSLGRRQGNPDTYHNSLGRHEVHNHSLGRRGNIEMCAKSLDPHDNGDTNLDHHGNTINNSELYNNTHCGDSLYETSVDHEVNPESYQRYMGRHSKDVSVDCYGNEATLDYYGYGGGLSGRYYREWLDSDSY</sequence>
<comment type="caution">
    <text evidence="1">The sequence shown here is derived from an EMBL/GenBank/DDBJ whole genome shotgun (WGS) entry which is preliminary data.</text>
</comment>
<reference evidence="1" key="1">
    <citation type="submission" date="2021-05" db="EMBL/GenBank/DDBJ databases">
        <authorList>
            <person name="Pan Q."/>
            <person name="Jouanno E."/>
            <person name="Zahm M."/>
            <person name="Klopp C."/>
            <person name="Cabau C."/>
            <person name="Louis A."/>
            <person name="Berthelot C."/>
            <person name="Parey E."/>
            <person name="Roest Crollius H."/>
            <person name="Montfort J."/>
            <person name="Robinson-Rechavi M."/>
            <person name="Bouchez O."/>
            <person name="Lampietro C."/>
            <person name="Lopez Roques C."/>
            <person name="Donnadieu C."/>
            <person name="Postlethwait J."/>
            <person name="Bobe J."/>
            <person name="Dillon D."/>
            <person name="Chandos A."/>
            <person name="von Hippel F."/>
            <person name="Guiguen Y."/>
        </authorList>
    </citation>
    <scope>NUCLEOTIDE SEQUENCE</scope>
    <source>
        <strain evidence="1">YG-Jan2019</strain>
    </source>
</reference>
<accession>A0ACC2G1U8</accession>
<dbReference type="Proteomes" id="UP001157502">
    <property type="component" value="Chromosome 19"/>
</dbReference>
<dbReference type="EMBL" id="CM055746">
    <property type="protein sequence ID" value="KAJ7997500.1"/>
    <property type="molecule type" value="Genomic_DNA"/>
</dbReference>
<proteinExistence type="predicted"/>
<organism evidence="1 2">
    <name type="scientific">Dallia pectoralis</name>
    <name type="common">Alaska blackfish</name>
    <dbReference type="NCBI Taxonomy" id="75939"/>
    <lineage>
        <taxon>Eukaryota</taxon>
        <taxon>Metazoa</taxon>
        <taxon>Chordata</taxon>
        <taxon>Craniata</taxon>
        <taxon>Vertebrata</taxon>
        <taxon>Euteleostomi</taxon>
        <taxon>Actinopterygii</taxon>
        <taxon>Neopterygii</taxon>
        <taxon>Teleostei</taxon>
        <taxon>Protacanthopterygii</taxon>
        <taxon>Esociformes</taxon>
        <taxon>Umbridae</taxon>
        <taxon>Dallia</taxon>
    </lineage>
</organism>
<evidence type="ECO:0000313" key="2">
    <source>
        <dbReference type="Proteomes" id="UP001157502"/>
    </source>
</evidence>
<evidence type="ECO:0000313" key="1">
    <source>
        <dbReference type="EMBL" id="KAJ7997500.1"/>
    </source>
</evidence>
<gene>
    <name evidence="1" type="ORF">DPEC_G00229670</name>
</gene>
<protein>
    <submittedName>
        <fullName evidence="1">Uncharacterized protein</fullName>
    </submittedName>
</protein>
<name>A0ACC2G1U8_DALPE</name>
<keyword evidence="2" id="KW-1185">Reference proteome</keyword>